<feature type="domain" description="Rieske" evidence="22">
    <location>
        <begin position="14"/>
        <end position="116"/>
    </location>
</feature>
<dbReference type="GO" id="GO:0008203">
    <property type="term" value="P:cholesterol metabolic process"/>
    <property type="evidence" value="ECO:0007669"/>
    <property type="project" value="InterPro"/>
</dbReference>
<dbReference type="KEGG" id="gom:D7316_02031"/>
<comment type="pathway">
    <text evidence="3">Hormone biosynthesis.</text>
</comment>
<dbReference type="GO" id="GO:0046872">
    <property type="term" value="F:metal ion binding"/>
    <property type="evidence" value="ECO:0007669"/>
    <property type="project" value="UniProtKB-KW"/>
</dbReference>
<dbReference type="CDD" id="cd03469">
    <property type="entry name" value="Rieske_RO_Alpha_N"/>
    <property type="match status" value="1"/>
</dbReference>
<evidence type="ECO:0000256" key="11">
    <source>
        <dbReference type="ARBA" id="ARBA00023014"/>
    </source>
</evidence>
<dbReference type="InterPro" id="IPR036922">
    <property type="entry name" value="Rieske_2Fe-2S_sf"/>
</dbReference>
<organism evidence="23 24">
    <name type="scientific">Gordonia insulae</name>
    <dbReference type="NCBI Taxonomy" id="2420509"/>
    <lineage>
        <taxon>Bacteria</taxon>
        <taxon>Bacillati</taxon>
        <taxon>Actinomycetota</taxon>
        <taxon>Actinomycetes</taxon>
        <taxon>Mycobacteriales</taxon>
        <taxon>Gordoniaceae</taxon>
        <taxon>Gordonia</taxon>
    </lineage>
</organism>
<keyword evidence="7" id="KW-0442">Lipid degradation</keyword>
<dbReference type="GO" id="GO:0016020">
    <property type="term" value="C:membrane"/>
    <property type="evidence" value="ECO:0007669"/>
    <property type="project" value="UniProtKB-SubCell"/>
</dbReference>
<evidence type="ECO:0000256" key="3">
    <source>
        <dbReference type="ARBA" id="ARBA00004972"/>
    </source>
</evidence>
<dbReference type="OrthoDB" id="5243643at2"/>
<evidence type="ECO:0000256" key="9">
    <source>
        <dbReference type="ARBA" id="ARBA00023002"/>
    </source>
</evidence>
<dbReference type="GO" id="GO:0005737">
    <property type="term" value="C:cytoplasm"/>
    <property type="evidence" value="ECO:0007669"/>
    <property type="project" value="TreeGrafter"/>
</dbReference>
<evidence type="ECO:0000256" key="18">
    <source>
        <dbReference type="ARBA" id="ARBA00046982"/>
    </source>
</evidence>
<evidence type="ECO:0000313" key="24">
    <source>
        <dbReference type="Proteomes" id="UP000271469"/>
    </source>
</evidence>
<evidence type="ECO:0000256" key="19">
    <source>
        <dbReference type="ARBA" id="ARBA00047853"/>
    </source>
</evidence>
<dbReference type="EMBL" id="CP033972">
    <property type="protein sequence ID" value="AZG45435.1"/>
    <property type="molecule type" value="Genomic_DNA"/>
</dbReference>
<dbReference type="PROSITE" id="PS51296">
    <property type="entry name" value="RIESKE"/>
    <property type="match status" value="1"/>
</dbReference>
<accession>A0A3G8JLG7</accession>
<keyword evidence="9" id="KW-0560">Oxidoreductase</keyword>
<evidence type="ECO:0000256" key="21">
    <source>
        <dbReference type="SAM" id="MobiDB-lite"/>
    </source>
</evidence>
<evidence type="ECO:0000256" key="8">
    <source>
        <dbReference type="ARBA" id="ARBA00022989"/>
    </source>
</evidence>
<dbReference type="GO" id="GO:0016042">
    <property type="term" value="P:lipid catabolic process"/>
    <property type="evidence" value="ECO:0007669"/>
    <property type="project" value="UniProtKB-KW"/>
</dbReference>
<dbReference type="SUPFAM" id="SSF55961">
    <property type="entry name" value="Bet v1-like"/>
    <property type="match status" value="1"/>
</dbReference>
<keyword evidence="23" id="KW-0503">Monooxygenase</keyword>
<protein>
    <recommendedName>
        <fullName evidence="16">cholesterol 7-desaturase</fullName>
        <ecNumber evidence="16">1.14.19.21</ecNumber>
    </recommendedName>
    <alternativeName>
        <fullName evidence="17">Rieske-type oxygenase</fullName>
    </alternativeName>
</protein>
<dbReference type="GO" id="GO:0170056">
    <property type="term" value="F:cholesterol 7-desaturase [NAD(P)H] activity"/>
    <property type="evidence" value="ECO:0007669"/>
    <property type="project" value="UniProtKB-EC"/>
</dbReference>
<sequence length="358" mass="40375">MELHGLSLDITGWFQVAWSGDIGPEHVVPLRYFGRDLVAYRGRDGVVRVHDRHCRHLGGSLAHGGKVVDDGIQCPFHGWVWNVDGENASIPYQDRPSRARRLGTWPVIERNESIYVWNDHAGREPFFDVPDVFSLADHTKGMDFHPAWPAGRAHYPNLRAHPQMVTENAVDPQHFRFVHSTPVAPVVLEERVQGPTWWARVGFGNGWIKHPNDADGNLRDDSHNTLVLYWAGMGSSTNIEQTAAGVRIITINPTPVEDGKTELFATYWIERKDNDIEDGSYRRRLDEAQRALPDDINIWDNQIFLDPPTLAGVEGRGFRRMRRWAKQFYPPSQVSNHPTGTADTRAPGAEMTAAGSEA</sequence>
<dbReference type="PANTHER" id="PTHR21266">
    <property type="entry name" value="IRON-SULFUR DOMAIN CONTAINING PROTEIN"/>
    <property type="match status" value="1"/>
</dbReference>
<dbReference type="PANTHER" id="PTHR21266:SF32">
    <property type="entry name" value="CHOLESTEROL 7-DESATURASE NVD"/>
    <property type="match status" value="1"/>
</dbReference>
<evidence type="ECO:0000313" key="23">
    <source>
        <dbReference type="EMBL" id="AZG45435.1"/>
    </source>
</evidence>
<evidence type="ECO:0000259" key="22">
    <source>
        <dbReference type="PROSITE" id="PS51296"/>
    </source>
</evidence>
<evidence type="ECO:0000256" key="10">
    <source>
        <dbReference type="ARBA" id="ARBA00023004"/>
    </source>
</evidence>
<evidence type="ECO:0000256" key="14">
    <source>
        <dbReference type="ARBA" id="ARBA00025712"/>
    </source>
</evidence>
<dbReference type="SUPFAM" id="SSF50022">
    <property type="entry name" value="ISP domain"/>
    <property type="match status" value="1"/>
</dbReference>
<evidence type="ECO:0000256" key="1">
    <source>
        <dbReference type="ARBA" id="ARBA00001962"/>
    </source>
</evidence>
<dbReference type="GO" id="GO:0051537">
    <property type="term" value="F:2 iron, 2 sulfur cluster binding"/>
    <property type="evidence" value="ECO:0007669"/>
    <property type="project" value="UniProtKB-KW"/>
</dbReference>
<feature type="compositionally biased region" description="Polar residues" evidence="21">
    <location>
        <begin position="330"/>
        <end position="342"/>
    </location>
</feature>
<dbReference type="RefSeq" id="WP_119032176.1">
    <property type="nucleotide sequence ID" value="NZ_CP033972.1"/>
</dbReference>
<keyword evidence="24" id="KW-1185">Reference proteome</keyword>
<evidence type="ECO:0000256" key="5">
    <source>
        <dbReference type="ARBA" id="ARBA00022714"/>
    </source>
</evidence>
<evidence type="ECO:0000256" key="15">
    <source>
        <dbReference type="ARBA" id="ARBA00025729"/>
    </source>
</evidence>
<keyword evidence="6" id="KW-0479">Metal-binding</keyword>
<comment type="subunit">
    <text evidence="18">Homotrimer. The two-component system 3-ketosteroid-9-alpha-monooxygenase is composed of an oxygenase component KshA and a reductase component KshB.</text>
</comment>
<keyword evidence="8" id="KW-1133">Transmembrane helix</keyword>
<evidence type="ECO:0000256" key="17">
    <source>
        <dbReference type="ARBA" id="ARBA00030944"/>
    </source>
</evidence>
<gene>
    <name evidence="23" type="primary">kshA_1</name>
    <name evidence="23" type="ORF">D7316_02031</name>
</gene>
<name>A0A3G8JLG7_9ACTN</name>
<evidence type="ECO:0000256" key="7">
    <source>
        <dbReference type="ARBA" id="ARBA00022963"/>
    </source>
</evidence>
<dbReference type="InterPro" id="IPR017941">
    <property type="entry name" value="Rieske_2Fe-2S"/>
</dbReference>
<evidence type="ECO:0000256" key="2">
    <source>
        <dbReference type="ARBA" id="ARBA00004370"/>
    </source>
</evidence>
<evidence type="ECO:0000256" key="4">
    <source>
        <dbReference type="ARBA" id="ARBA00022692"/>
    </source>
</evidence>
<feature type="region of interest" description="Disordered" evidence="21">
    <location>
        <begin position="330"/>
        <end position="358"/>
    </location>
</feature>
<dbReference type="InterPro" id="IPR050584">
    <property type="entry name" value="Cholesterol_7-desaturase"/>
</dbReference>
<keyword evidence="13" id="KW-0443">Lipid metabolism</keyword>
<comment type="pathway">
    <text evidence="14">Steroid hormone biosynthesis; dafachronic acid biosynthesis.</text>
</comment>
<evidence type="ECO:0000256" key="6">
    <source>
        <dbReference type="ARBA" id="ARBA00022723"/>
    </source>
</evidence>
<evidence type="ECO:0000256" key="16">
    <source>
        <dbReference type="ARBA" id="ARBA00026095"/>
    </source>
</evidence>
<keyword evidence="12" id="KW-0472">Membrane</keyword>
<dbReference type="Pfam" id="PF00355">
    <property type="entry name" value="Rieske"/>
    <property type="match status" value="1"/>
</dbReference>
<dbReference type="Pfam" id="PF19298">
    <property type="entry name" value="KshA_C"/>
    <property type="match status" value="1"/>
</dbReference>
<dbReference type="Gene3D" id="2.102.10.10">
    <property type="entry name" value="Rieske [2Fe-2S] iron-sulphur domain"/>
    <property type="match status" value="1"/>
</dbReference>
<dbReference type="Proteomes" id="UP000271469">
    <property type="component" value="Chromosome"/>
</dbReference>
<keyword evidence="13" id="KW-0753">Steroid metabolism</keyword>
<comment type="similarity">
    <text evidence="15">Belongs to the cholesterol 7-desaturase family.</text>
</comment>
<comment type="catalytic activity">
    <reaction evidence="20">
        <text>cholesterol + NADPH + O2 + H(+) = 7-dehydrocholesterol + NADP(+) + 2 H2O</text>
        <dbReference type="Rhea" id="RHEA:45024"/>
        <dbReference type="ChEBI" id="CHEBI:15377"/>
        <dbReference type="ChEBI" id="CHEBI:15378"/>
        <dbReference type="ChEBI" id="CHEBI:15379"/>
        <dbReference type="ChEBI" id="CHEBI:16113"/>
        <dbReference type="ChEBI" id="CHEBI:17759"/>
        <dbReference type="ChEBI" id="CHEBI:57783"/>
        <dbReference type="ChEBI" id="CHEBI:58349"/>
        <dbReference type="EC" id="1.14.19.21"/>
    </reaction>
    <physiologicalReaction direction="left-to-right" evidence="20">
        <dbReference type="Rhea" id="RHEA:45025"/>
    </physiologicalReaction>
</comment>
<evidence type="ECO:0000256" key="20">
    <source>
        <dbReference type="ARBA" id="ARBA00049548"/>
    </source>
</evidence>
<keyword evidence="11" id="KW-0411">Iron-sulfur</keyword>
<keyword evidence="5" id="KW-0001">2Fe-2S</keyword>
<proteinExistence type="inferred from homology"/>
<dbReference type="InterPro" id="IPR045605">
    <property type="entry name" value="KshA-like_C"/>
</dbReference>
<dbReference type="EC" id="1.14.19.21" evidence="16"/>
<dbReference type="Gene3D" id="3.90.380.10">
    <property type="entry name" value="Naphthalene 1,2-dioxygenase Alpha Subunit, Chain A, domain 1"/>
    <property type="match status" value="1"/>
</dbReference>
<reference evidence="23 24" key="1">
    <citation type="submission" date="2018-11" db="EMBL/GenBank/DDBJ databases">
        <title>Gordonia insulae sp. nov., isolated from an island soil.</title>
        <authorList>
            <person name="Kim Y.S."/>
            <person name="Kim S.B."/>
        </authorList>
    </citation>
    <scope>NUCLEOTIDE SEQUENCE [LARGE SCALE GENOMIC DNA]</scope>
    <source>
        <strain evidence="23 24">MMS17-SY073</strain>
    </source>
</reference>
<comment type="cofactor">
    <cofactor evidence="1">
        <name>Fe cation</name>
        <dbReference type="ChEBI" id="CHEBI:24875"/>
    </cofactor>
</comment>
<evidence type="ECO:0000256" key="12">
    <source>
        <dbReference type="ARBA" id="ARBA00023136"/>
    </source>
</evidence>
<comment type="subcellular location">
    <subcellularLocation>
        <location evidence="2">Membrane</location>
    </subcellularLocation>
</comment>
<dbReference type="AlphaFoldDB" id="A0A3G8JLG7"/>
<keyword evidence="4" id="KW-0812">Transmembrane</keyword>
<keyword evidence="10" id="KW-0408">Iron</keyword>
<evidence type="ECO:0000256" key="13">
    <source>
        <dbReference type="ARBA" id="ARBA00023221"/>
    </source>
</evidence>
<comment type="catalytic activity">
    <reaction evidence="19">
        <text>cholesterol + NADH + O2 + H(+) = 7-dehydrocholesterol + NAD(+) + 2 H2O</text>
        <dbReference type="Rhea" id="RHEA:51644"/>
        <dbReference type="ChEBI" id="CHEBI:15377"/>
        <dbReference type="ChEBI" id="CHEBI:15378"/>
        <dbReference type="ChEBI" id="CHEBI:15379"/>
        <dbReference type="ChEBI" id="CHEBI:16113"/>
        <dbReference type="ChEBI" id="CHEBI:17759"/>
        <dbReference type="ChEBI" id="CHEBI:57540"/>
        <dbReference type="ChEBI" id="CHEBI:57945"/>
        <dbReference type="EC" id="1.14.19.21"/>
    </reaction>
    <physiologicalReaction direction="left-to-right" evidence="19">
        <dbReference type="Rhea" id="RHEA:51645"/>
    </physiologicalReaction>
</comment>
<dbReference type="GO" id="GO:0004497">
    <property type="term" value="F:monooxygenase activity"/>
    <property type="evidence" value="ECO:0007669"/>
    <property type="project" value="UniProtKB-KW"/>
</dbReference>